<gene>
    <name evidence="2" type="ORF">A2838_02840</name>
</gene>
<name>A0A1G2T012_9BACT</name>
<dbReference type="Proteomes" id="UP000178107">
    <property type="component" value="Unassembled WGS sequence"/>
</dbReference>
<dbReference type="AlphaFoldDB" id="A0A1G2T012"/>
<feature type="transmembrane region" description="Helical" evidence="1">
    <location>
        <begin position="6"/>
        <end position="30"/>
    </location>
</feature>
<reference evidence="2 3" key="1">
    <citation type="journal article" date="2016" name="Nat. Commun.">
        <title>Thousands of microbial genomes shed light on interconnected biogeochemical processes in an aquifer system.</title>
        <authorList>
            <person name="Anantharaman K."/>
            <person name="Brown C.T."/>
            <person name="Hug L.A."/>
            <person name="Sharon I."/>
            <person name="Castelle C.J."/>
            <person name="Probst A.J."/>
            <person name="Thomas B.C."/>
            <person name="Singh A."/>
            <person name="Wilkins M.J."/>
            <person name="Karaoz U."/>
            <person name="Brodie E.L."/>
            <person name="Williams K.H."/>
            <person name="Hubbard S.S."/>
            <person name="Banfield J.F."/>
        </authorList>
    </citation>
    <scope>NUCLEOTIDE SEQUENCE [LARGE SCALE GENOMIC DNA]</scope>
</reference>
<evidence type="ECO:0000313" key="2">
    <source>
        <dbReference type="EMBL" id="OHA90630.1"/>
    </source>
</evidence>
<keyword evidence="1" id="KW-0812">Transmembrane</keyword>
<dbReference type="EMBL" id="MHVH01000003">
    <property type="protein sequence ID" value="OHA90630.1"/>
    <property type="molecule type" value="Genomic_DNA"/>
</dbReference>
<keyword evidence="1" id="KW-0472">Membrane</keyword>
<feature type="transmembrane region" description="Helical" evidence="1">
    <location>
        <begin position="42"/>
        <end position="62"/>
    </location>
</feature>
<sequence length="72" mass="7833">MSGVAIALNAIMFAVYLIFWGAVFVIFYHLTRFGVGTQPKRFAAVFFIGSVILFGASVILFANLDLASLISK</sequence>
<evidence type="ECO:0000256" key="1">
    <source>
        <dbReference type="SAM" id="Phobius"/>
    </source>
</evidence>
<proteinExistence type="predicted"/>
<organism evidence="2 3">
    <name type="scientific">Candidatus Zambryskibacteria bacterium RIFCSPHIGHO2_01_FULL_46_25</name>
    <dbReference type="NCBI Taxonomy" id="1802738"/>
    <lineage>
        <taxon>Bacteria</taxon>
        <taxon>Candidatus Zambryskiibacteriota</taxon>
    </lineage>
</organism>
<evidence type="ECO:0000313" key="3">
    <source>
        <dbReference type="Proteomes" id="UP000178107"/>
    </source>
</evidence>
<accession>A0A1G2T012</accession>
<protein>
    <submittedName>
        <fullName evidence="2">Uncharacterized protein</fullName>
    </submittedName>
</protein>
<keyword evidence="1" id="KW-1133">Transmembrane helix</keyword>
<comment type="caution">
    <text evidence="2">The sequence shown here is derived from an EMBL/GenBank/DDBJ whole genome shotgun (WGS) entry which is preliminary data.</text>
</comment>